<comment type="caution">
    <text evidence="4">The sequence shown here is derived from an EMBL/GenBank/DDBJ whole genome shotgun (WGS) entry which is preliminary data.</text>
</comment>
<keyword evidence="1" id="KW-0808">Transferase</keyword>
<feature type="domain" description="N-acetyltransferase" evidence="3">
    <location>
        <begin position="2"/>
        <end position="143"/>
    </location>
</feature>
<dbReference type="CDD" id="cd04301">
    <property type="entry name" value="NAT_SF"/>
    <property type="match status" value="1"/>
</dbReference>
<dbReference type="EMBL" id="BAAAUF010000032">
    <property type="protein sequence ID" value="GAA3051267.1"/>
    <property type="molecule type" value="Genomic_DNA"/>
</dbReference>
<dbReference type="Gene3D" id="3.40.630.30">
    <property type="match status" value="1"/>
</dbReference>
<keyword evidence="5" id="KW-1185">Reference proteome</keyword>
<dbReference type="InterPro" id="IPR000182">
    <property type="entry name" value="GNAT_dom"/>
</dbReference>
<dbReference type="InterPro" id="IPR050832">
    <property type="entry name" value="Bact_Acetyltransf"/>
</dbReference>
<dbReference type="SUPFAM" id="SSF55729">
    <property type="entry name" value="Acyl-CoA N-acyltransferases (Nat)"/>
    <property type="match status" value="1"/>
</dbReference>
<evidence type="ECO:0000313" key="5">
    <source>
        <dbReference type="Proteomes" id="UP001501532"/>
    </source>
</evidence>
<evidence type="ECO:0000256" key="1">
    <source>
        <dbReference type="ARBA" id="ARBA00022679"/>
    </source>
</evidence>
<protein>
    <recommendedName>
        <fullName evidence="3">N-acetyltransferase domain-containing protein</fullName>
    </recommendedName>
</protein>
<evidence type="ECO:0000259" key="3">
    <source>
        <dbReference type="PROSITE" id="PS51186"/>
    </source>
</evidence>
<dbReference type="Proteomes" id="UP001501532">
    <property type="component" value="Unassembled WGS sequence"/>
</dbReference>
<dbReference type="InterPro" id="IPR016181">
    <property type="entry name" value="Acyl_CoA_acyltransferase"/>
</dbReference>
<gene>
    <name evidence="4" type="ORF">GCM10010448_38000</name>
</gene>
<name>A0ABP6LM32_9ACTN</name>
<reference evidence="5" key="1">
    <citation type="journal article" date="2019" name="Int. J. Syst. Evol. Microbiol.">
        <title>The Global Catalogue of Microorganisms (GCM) 10K type strain sequencing project: providing services to taxonomists for standard genome sequencing and annotation.</title>
        <authorList>
            <consortium name="The Broad Institute Genomics Platform"/>
            <consortium name="The Broad Institute Genome Sequencing Center for Infectious Disease"/>
            <person name="Wu L."/>
            <person name="Ma J."/>
        </authorList>
    </citation>
    <scope>NUCLEOTIDE SEQUENCE [LARGE SCALE GENOMIC DNA]</scope>
    <source>
        <strain evidence="5">JCM 9091</strain>
    </source>
</reference>
<dbReference type="RefSeq" id="WP_234517427.1">
    <property type="nucleotide sequence ID" value="NZ_BAAAUF010000032.1"/>
</dbReference>
<accession>A0ABP6LM32</accession>
<evidence type="ECO:0000313" key="4">
    <source>
        <dbReference type="EMBL" id="GAA3051267.1"/>
    </source>
</evidence>
<dbReference type="PROSITE" id="PS51186">
    <property type="entry name" value="GNAT"/>
    <property type="match status" value="1"/>
</dbReference>
<dbReference type="PANTHER" id="PTHR43877">
    <property type="entry name" value="AMINOALKYLPHOSPHONATE N-ACETYLTRANSFERASE-RELATED-RELATED"/>
    <property type="match status" value="1"/>
</dbReference>
<organism evidence="4 5">
    <name type="scientific">Streptomyces glomeratus</name>
    <dbReference type="NCBI Taxonomy" id="284452"/>
    <lineage>
        <taxon>Bacteria</taxon>
        <taxon>Bacillati</taxon>
        <taxon>Actinomycetota</taxon>
        <taxon>Actinomycetes</taxon>
        <taxon>Kitasatosporales</taxon>
        <taxon>Streptomycetaceae</taxon>
        <taxon>Streptomyces</taxon>
    </lineage>
</organism>
<dbReference type="Pfam" id="PF00583">
    <property type="entry name" value="Acetyltransf_1"/>
    <property type="match status" value="1"/>
</dbReference>
<sequence>MPNLRFAEPHDDATLEEWRHVHNRIVTADPLSLDDLRERVTRHHLEVAYLDDVLVGCSTVRPPKDGTATLIARVLPAHRRQGFGERLYERGLDRARVLGAETTETIVLGTSPDGLEFARRQGFVEVDRHVAAVDEVWHTLRLV</sequence>
<evidence type="ECO:0000256" key="2">
    <source>
        <dbReference type="ARBA" id="ARBA00023315"/>
    </source>
</evidence>
<keyword evidence="2" id="KW-0012">Acyltransferase</keyword>
<proteinExistence type="predicted"/>